<accession>A0A6S5CPD6</accession>
<dbReference type="Proteomes" id="UP000515442">
    <property type="component" value="Plasmid pWP3-W19-ESBL-03_2"/>
</dbReference>
<evidence type="ECO:0000256" key="2">
    <source>
        <dbReference type="ARBA" id="ARBA00022971"/>
    </source>
</evidence>
<dbReference type="GeneID" id="69410300"/>
<dbReference type="Gene3D" id="3.30.930.30">
    <property type="match status" value="1"/>
</dbReference>
<evidence type="ECO:0000256" key="1">
    <source>
        <dbReference type="ARBA" id="ARBA00010873"/>
    </source>
</evidence>
<reference evidence="3 4" key="1">
    <citation type="submission" date="2019-12" db="EMBL/GenBank/DDBJ databases">
        <title>complete genome sequences of Aeromonas veronii str. WP3-W19-ESBL-03 isolated from wastewater treatment plant effluent.</title>
        <authorList>
            <person name="Sekizuka T."/>
            <person name="Itokawa K."/>
            <person name="Yatsu K."/>
            <person name="Inamine Y."/>
            <person name="Kuroda M."/>
        </authorList>
    </citation>
    <scope>NUCLEOTIDE SEQUENCE [LARGE SCALE GENOMIC DNA]</scope>
    <source>
        <strain evidence="3 4">WP3-W19-ESBL-03</strain>
        <plasmid evidence="3 4">pWP3-W19-ESBL-03_2</plasmid>
    </source>
</reference>
<protein>
    <submittedName>
        <fullName evidence="3">Uncharacterized protein</fullName>
    </submittedName>
</protein>
<evidence type="ECO:0000313" key="4">
    <source>
        <dbReference type="Proteomes" id="UP000515442"/>
    </source>
</evidence>
<comment type="similarity">
    <text evidence="1">Belongs to the MobA/MobL family.</text>
</comment>
<gene>
    <name evidence="3" type="ORF">WP3W19E03_P20100</name>
</gene>
<keyword evidence="3" id="KW-0614">Plasmid</keyword>
<keyword evidence="2" id="KW-0184">Conjugation</keyword>
<evidence type="ECO:0000313" key="3">
    <source>
        <dbReference type="EMBL" id="BBR41921.1"/>
    </source>
</evidence>
<proteinExistence type="inferred from homology"/>
<organism evidence="3 4">
    <name type="scientific">Aeromonas veronii</name>
    <dbReference type="NCBI Taxonomy" id="654"/>
    <lineage>
        <taxon>Bacteria</taxon>
        <taxon>Pseudomonadati</taxon>
        <taxon>Pseudomonadota</taxon>
        <taxon>Gammaproteobacteria</taxon>
        <taxon>Aeromonadales</taxon>
        <taxon>Aeromonadaceae</taxon>
        <taxon>Aeromonas</taxon>
    </lineage>
</organism>
<dbReference type="InterPro" id="IPR005053">
    <property type="entry name" value="MobA_MobL"/>
</dbReference>
<dbReference type="AlphaFoldDB" id="A0A6S5CPD6"/>
<dbReference type="RefSeq" id="WP_167557709.1">
    <property type="nucleotide sequence ID" value="NZ_AP022040.1"/>
</dbReference>
<geneLocation type="plasmid" evidence="3 4">
    <name>pWP3-W19-ESBL-03_2</name>
</geneLocation>
<sequence length="516" mass="58014">MAIYHCSVKTFSRRNGQSSTAAAAYRSGEKLLDENTGELHDYRRKGGVISATIILPSHAPAWASDRARLWNEAERAETRINSTVAREFEIALPHELSPNDRERLAHEFARELVEKHGFAADVAIHAPPEFQKGGTGKVIDNQNHHAHILLSTRRLGPNGFTEKTREFDARSNERDDDSYLFGPALIEHWRERFALLQNLYLARAGVAAQVDHRSNKARGLDAVPTRHLGPAVVGFERRMGIDSEKRQREALAVRAVDERVQELDAEVRGELAELDAQEAVIAAELAENLRYVAMDDAELTEVISKTQPADIDAQVASSWEVSKAKSDVTELEGERDSVARRITSWEEGHGFRTWLNSKGIGGAELDELRTELEQLGNRITKAIRRVRKATEAASARLWPEYNRRITLFDELIELRKAKRQRKILQVQKAQSLDFTTIALQRSLGAFGWADGGREWNACPKPLQRLIEDYLSTSGGERETMSAEIGRSRDVRDWLAQQKRGIDPAPAPKRNHGPRLG</sequence>
<dbReference type="NCBIfam" id="NF041496">
    <property type="entry name" value="MobQ"/>
    <property type="match status" value="1"/>
</dbReference>
<name>A0A6S5CPD6_AERVE</name>
<dbReference type="EMBL" id="AP022040">
    <property type="protein sequence ID" value="BBR41921.1"/>
    <property type="molecule type" value="Genomic_DNA"/>
</dbReference>
<dbReference type="Pfam" id="PF03389">
    <property type="entry name" value="MobA_MobL"/>
    <property type="match status" value="1"/>
</dbReference>